<keyword evidence="3" id="KW-1185">Reference proteome</keyword>
<name>A0A1Z4JM88_LEPBY</name>
<accession>A0A1Z4JM88</accession>
<evidence type="ECO:0000313" key="3">
    <source>
        <dbReference type="Proteomes" id="UP000217895"/>
    </source>
</evidence>
<evidence type="ECO:0000313" key="2">
    <source>
        <dbReference type="EMBL" id="BAY57768.1"/>
    </source>
</evidence>
<protein>
    <submittedName>
        <fullName evidence="2">Uncharacterized protein</fullName>
    </submittedName>
</protein>
<organism evidence="2 3">
    <name type="scientific">Leptolyngbya boryana NIES-2135</name>
    <dbReference type="NCBI Taxonomy" id="1973484"/>
    <lineage>
        <taxon>Bacteria</taxon>
        <taxon>Bacillati</taxon>
        <taxon>Cyanobacteriota</taxon>
        <taxon>Cyanophyceae</taxon>
        <taxon>Leptolyngbyales</taxon>
        <taxon>Leptolyngbyaceae</taxon>
        <taxon>Leptolyngbya group</taxon>
        <taxon>Leptolyngbya</taxon>
    </lineage>
</organism>
<evidence type="ECO:0000256" key="1">
    <source>
        <dbReference type="SAM" id="MobiDB-lite"/>
    </source>
</evidence>
<feature type="region of interest" description="Disordered" evidence="1">
    <location>
        <begin position="1"/>
        <end position="26"/>
    </location>
</feature>
<dbReference type="AlphaFoldDB" id="A0A1Z4JM88"/>
<dbReference type="EMBL" id="AP018203">
    <property type="protein sequence ID" value="BAY57768.1"/>
    <property type="molecule type" value="Genomic_DNA"/>
</dbReference>
<dbReference type="Proteomes" id="UP000217895">
    <property type="component" value="Chromosome"/>
</dbReference>
<feature type="compositionally biased region" description="Low complexity" evidence="1">
    <location>
        <begin position="1"/>
        <end position="15"/>
    </location>
</feature>
<reference evidence="2 3" key="1">
    <citation type="submission" date="2017-06" db="EMBL/GenBank/DDBJ databases">
        <title>Genome sequencing of cyanobaciteial culture collection at National Institute for Environmental Studies (NIES).</title>
        <authorList>
            <person name="Hirose Y."/>
            <person name="Shimura Y."/>
            <person name="Fujisawa T."/>
            <person name="Nakamura Y."/>
            <person name="Kawachi M."/>
        </authorList>
    </citation>
    <scope>NUCLEOTIDE SEQUENCE [LARGE SCALE GENOMIC DNA]</scope>
    <source>
        <strain evidence="2 3">NIES-2135</strain>
    </source>
</reference>
<gene>
    <name evidence="2" type="ORF">NIES2135_46390</name>
</gene>
<proteinExistence type="predicted"/>
<sequence>MPVTRAARASTTPPTISNPPSNPTNEQLRTTSVAILDCLRNAGLVSNTISSRNTAQLDPLTYTPINNGSYTYHGTAYTMSALRDGSNTVGMMVTNASTVFVQVQFSTAVYLNQVQLWLGQFNGNFNHPRDLSIFAGAVTSTAGTPLYSGTLATVATVQTINLASDTDFNTAHTIYTFVFSNSTGGVNVSVGEMLLWGQAT</sequence>